<dbReference type="Proteomes" id="UP000028483">
    <property type="component" value="Unassembled WGS sequence"/>
</dbReference>
<reference evidence="1" key="1">
    <citation type="submission" date="2013-07" db="EMBL/GenBank/DDBJ databases">
        <title>Sub-species coevolution in mutualistic symbiosis.</title>
        <authorList>
            <person name="Murfin K."/>
            <person name="Klassen J."/>
            <person name="Lee M."/>
            <person name="Forst S."/>
            <person name="Stock P."/>
            <person name="Goodrich-Blair H."/>
        </authorList>
    </citation>
    <scope>NUCLEOTIDE SEQUENCE [LARGE SCALE GENOMIC DNA]</scope>
    <source>
        <strain evidence="1">Oregonense</strain>
    </source>
</reference>
<evidence type="ECO:0000313" key="1">
    <source>
        <dbReference type="EMBL" id="CDH07035.1"/>
    </source>
</evidence>
<sequence>MGDLKNQRLCWLRQELIESVHSALVMVRFFDGTPIMCAIVCANLGGVSTLQTMARAVFRTLFNIIVFPAKEMLQISQINSGRALFLVS</sequence>
<dbReference type="HOGENOM" id="CLU_2468299_0_0_6"/>
<dbReference type="AlphaFoldDB" id="A0A077P7A7"/>
<evidence type="ECO:0000313" key="2">
    <source>
        <dbReference type="Proteomes" id="UP000028483"/>
    </source>
</evidence>
<organism evidence="1 2">
    <name type="scientific">Xenorhabdus bovienii str. oregonense</name>
    <dbReference type="NCBI Taxonomy" id="1398202"/>
    <lineage>
        <taxon>Bacteria</taxon>
        <taxon>Pseudomonadati</taxon>
        <taxon>Pseudomonadota</taxon>
        <taxon>Gammaproteobacteria</taxon>
        <taxon>Enterobacterales</taxon>
        <taxon>Morganellaceae</taxon>
        <taxon>Xenorhabdus</taxon>
    </lineage>
</organism>
<gene>
    <name evidence="1" type="ORF">XBO1_2520006</name>
</gene>
<name>A0A077P7A7_XENBV</name>
<protein>
    <submittedName>
        <fullName evidence="1">Uncharacterized protein</fullName>
    </submittedName>
</protein>
<comment type="caution">
    <text evidence="1">The sequence shown here is derived from an EMBL/GenBank/DDBJ whole genome shotgun (WGS) entry which is preliminary data.</text>
</comment>
<dbReference type="EMBL" id="CBSX010000171">
    <property type="protein sequence ID" value="CDH07035.1"/>
    <property type="molecule type" value="Genomic_DNA"/>
</dbReference>
<accession>A0A077P7A7</accession>
<proteinExistence type="predicted"/>